<dbReference type="InterPro" id="IPR000772">
    <property type="entry name" value="Ricin_B_lectin"/>
</dbReference>
<dbReference type="Pfam" id="PF00652">
    <property type="entry name" value="Ricin_B_lectin"/>
    <property type="match status" value="1"/>
</dbReference>
<dbReference type="InterPro" id="IPR035992">
    <property type="entry name" value="Ricin_B-like_lectins"/>
</dbReference>
<protein>
    <submittedName>
        <fullName evidence="2">Glycosyl hydrolase</fullName>
    </submittedName>
</protein>
<evidence type="ECO:0000313" key="3">
    <source>
        <dbReference type="Proteomes" id="UP000037460"/>
    </source>
</evidence>
<dbReference type="AlphaFoldDB" id="A0A0M0JBB8"/>
<sequence>MTTSNQPKDCERIDYGTCGASCCGAEIAVPNIDPLDAYQAIVRLLSSGGPDGRFYKKDNIDDEQGELPFSFSPPLPWRFTISGSHSTPGTWMSQGNWRSGFDDTLRFSIGVAADGQATRIRMFSMSGPASALVDYGQSYKNLALLCSDLGWPAPTPSFGCGLGQAVAWKPENTITVMLQNRDGVCLDAKERHKNGGVVQTWDCDPTNLNQLWKLDSDTGLVKNEDGVCLSDASAGNSPGPGPVVTWACDPTLKNQAWNYDPVTGQLKARHGTLCIDASDRHTNGGKVMAWPCDVNNSNQQWNLRKIST</sequence>
<accession>A0A0M0JBB8</accession>
<dbReference type="GO" id="GO:0016787">
    <property type="term" value="F:hydrolase activity"/>
    <property type="evidence" value="ECO:0007669"/>
    <property type="project" value="UniProtKB-KW"/>
</dbReference>
<reference evidence="3" key="1">
    <citation type="journal article" date="2015" name="PLoS Genet.">
        <title>Genome Sequence and Transcriptome Analyses of Chrysochromulina tobin: Metabolic Tools for Enhanced Algal Fitness in the Prominent Order Prymnesiales (Haptophyceae).</title>
        <authorList>
            <person name="Hovde B.T."/>
            <person name="Deodato C.R."/>
            <person name="Hunsperger H.M."/>
            <person name="Ryken S.A."/>
            <person name="Yost W."/>
            <person name="Jha R.K."/>
            <person name="Patterson J."/>
            <person name="Monnat R.J. Jr."/>
            <person name="Barlow S.B."/>
            <person name="Starkenburg S.R."/>
            <person name="Cattolico R.A."/>
        </authorList>
    </citation>
    <scope>NUCLEOTIDE SEQUENCE</scope>
    <source>
        <strain evidence="3">CCMP291</strain>
    </source>
</reference>
<dbReference type="EMBL" id="JWZX01003149">
    <property type="protein sequence ID" value="KOO23884.1"/>
    <property type="molecule type" value="Genomic_DNA"/>
</dbReference>
<evidence type="ECO:0000313" key="2">
    <source>
        <dbReference type="EMBL" id="KOO23884.1"/>
    </source>
</evidence>
<dbReference type="OrthoDB" id="6770063at2759"/>
<feature type="domain" description="Ricin B lectin" evidence="1">
    <location>
        <begin position="171"/>
        <end position="304"/>
    </location>
</feature>
<name>A0A0M0JBB8_9EUKA</name>
<dbReference type="SMART" id="SM00458">
    <property type="entry name" value="RICIN"/>
    <property type="match status" value="1"/>
</dbReference>
<dbReference type="SUPFAM" id="SSF50370">
    <property type="entry name" value="Ricin B-like lectins"/>
    <property type="match status" value="1"/>
</dbReference>
<keyword evidence="2" id="KW-0378">Hydrolase</keyword>
<dbReference type="CDD" id="cd00161">
    <property type="entry name" value="beta-trefoil_Ricin-like"/>
    <property type="match status" value="1"/>
</dbReference>
<organism evidence="2 3">
    <name type="scientific">Chrysochromulina tobinii</name>
    <dbReference type="NCBI Taxonomy" id="1460289"/>
    <lineage>
        <taxon>Eukaryota</taxon>
        <taxon>Haptista</taxon>
        <taxon>Haptophyta</taxon>
        <taxon>Prymnesiophyceae</taxon>
        <taxon>Prymnesiales</taxon>
        <taxon>Chrysochromulinaceae</taxon>
        <taxon>Chrysochromulina</taxon>
    </lineage>
</organism>
<gene>
    <name evidence="2" type="ORF">Ctob_003373</name>
</gene>
<dbReference type="Proteomes" id="UP000037460">
    <property type="component" value="Unassembled WGS sequence"/>
</dbReference>
<comment type="caution">
    <text evidence="2">The sequence shown here is derived from an EMBL/GenBank/DDBJ whole genome shotgun (WGS) entry which is preliminary data.</text>
</comment>
<keyword evidence="3" id="KW-1185">Reference proteome</keyword>
<proteinExistence type="predicted"/>
<dbReference type="Gene3D" id="2.80.10.50">
    <property type="match status" value="1"/>
</dbReference>
<dbReference type="PROSITE" id="PS50231">
    <property type="entry name" value="RICIN_B_LECTIN"/>
    <property type="match status" value="1"/>
</dbReference>
<evidence type="ECO:0000259" key="1">
    <source>
        <dbReference type="SMART" id="SM00458"/>
    </source>
</evidence>